<comment type="function">
    <text evidence="7">Component in a DNA repair pathway. Removal of UV LIGHT damaged nucleotides. Recognizes pyrimidine dimers and cleave a phosphodiester bond immediately 5' to the lesion.</text>
</comment>
<comment type="function">
    <text evidence="8">Component in a DNA repair pathway. Removal of UV-light damaged nucleotides. Recognizes pyrimidine dimers and cleave a phosphodiester bond immediately 5' to the lesion.</text>
</comment>
<gene>
    <name evidence="8" type="primary">uvsE</name>
    <name evidence="9" type="ORF">SAMN05421781_2469</name>
</gene>
<evidence type="ECO:0000256" key="1">
    <source>
        <dbReference type="ARBA" id="ARBA00022722"/>
    </source>
</evidence>
<proteinExistence type="inferred from homology"/>
<organism evidence="9 10">
    <name type="scientific">Marinococcus luteus</name>
    <dbReference type="NCBI Taxonomy" id="1122204"/>
    <lineage>
        <taxon>Bacteria</taxon>
        <taxon>Bacillati</taxon>
        <taxon>Bacillota</taxon>
        <taxon>Bacilli</taxon>
        <taxon>Bacillales</taxon>
        <taxon>Bacillaceae</taxon>
        <taxon>Marinococcus</taxon>
    </lineage>
</organism>
<dbReference type="EMBL" id="FNNC01000005">
    <property type="protein sequence ID" value="SDW80803.1"/>
    <property type="molecule type" value="Genomic_DNA"/>
</dbReference>
<dbReference type="GO" id="GO:0006290">
    <property type="term" value="P:pyrimidine dimer repair"/>
    <property type="evidence" value="ECO:0007669"/>
    <property type="project" value="UniProtKB-UniRule"/>
</dbReference>
<comment type="similarity">
    <text evidence="8">Belongs to the uve1/UvsE family.</text>
</comment>
<dbReference type="InterPro" id="IPR036237">
    <property type="entry name" value="Xyl_isomerase-like_sf"/>
</dbReference>
<dbReference type="Gene3D" id="3.20.20.150">
    <property type="entry name" value="Divalent-metal-dependent TIM barrel enzymes"/>
    <property type="match status" value="1"/>
</dbReference>
<dbReference type="InterPro" id="IPR004601">
    <property type="entry name" value="UvdE"/>
</dbReference>
<keyword evidence="1 8" id="KW-0540">Nuclease</keyword>
<dbReference type="GO" id="GO:0009411">
    <property type="term" value="P:response to UV"/>
    <property type="evidence" value="ECO:0007669"/>
    <property type="project" value="InterPro"/>
</dbReference>
<keyword evidence="2 8" id="KW-0255">Endonuclease</keyword>
<dbReference type="HAMAP" id="MF_00606">
    <property type="entry name" value="UV_endonuclease"/>
    <property type="match status" value="1"/>
</dbReference>
<evidence type="ECO:0000256" key="8">
    <source>
        <dbReference type="HAMAP-Rule" id="MF_00606"/>
    </source>
</evidence>
<dbReference type="InterPro" id="IPR023520">
    <property type="entry name" value="UvdE_bac"/>
</dbReference>
<keyword evidence="10" id="KW-1185">Reference proteome</keyword>
<reference evidence="9 10" key="1">
    <citation type="submission" date="2016-10" db="EMBL/GenBank/DDBJ databases">
        <authorList>
            <person name="de Groot N.N."/>
        </authorList>
    </citation>
    <scope>NUCLEOTIDE SEQUENCE [LARGE SCALE GENOMIC DNA]</scope>
    <source>
        <strain evidence="9 10">DSM 23126</strain>
    </source>
</reference>
<dbReference type="NCBIfam" id="TIGR00629">
    <property type="entry name" value="uvde"/>
    <property type="match status" value="1"/>
</dbReference>
<keyword evidence="6 8" id="KW-0234">DNA repair</keyword>
<dbReference type="PANTHER" id="PTHR31290">
    <property type="entry name" value="UV-DAMAGE ENDONUCLEASE"/>
    <property type="match status" value="1"/>
</dbReference>
<evidence type="ECO:0000256" key="7">
    <source>
        <dbReference type="ARBA" id="ARBA00025029"/>
    </source>
</evidence>
<dbReference type="PANTHER" id="PTHR31290:SF5">
    <property type="entry name" value="UV-DAMAGE ENDONUCLEASE"/>
    <property type="match status" value="1"/>
</dbReference>
<dbReference type="Pfam" id="PF03851">
    <property type="entry name" value="UvdE"/>
    <property type="match status" value="1"/>
</dbReference>
<keyword evidence="4 8" id="KW-0228">DNA excision</keyword>
<evidence type="ECO:0000256" key="3">
    <source>
        <dbReference type="ARBA" id="ARBA00022763"/>
    </source>
</evidence>
<dbReference type="GO" id="GO:0004519">
    <property type="term" value="F:endonuclease activity"/>
    <property type="evidence" value="ECO:0007669"/>
    <property type="project" value="UniProtKB-UniRule"/>
</dbReference>
<sequence>MMTLRLGYVSQALALWDASPGKTMTLTRWQKMDPDSREDKLREVTRLNLEHTIRMLHYNIAHDIPLYRFSSSLAPLATHDDAAWDYITPFADLYKEIGRLVREHNIRPSFHPNQFTLFTSDKPNVTANAVQDMEYHYHMLEAMGLEQRAWINLHVGGAYGDKKAAVKRFHENLQQLPEKIKARMTLENDDKTYTASDVLAVCEQEKIPMMFDYHHFEANHSGDERLEELLPRFIDTWAHTDSRPKIHLSSPKSAEAFRSHADYVDPDFNLPFLQALKQIGEPIDGMIEAKQKDYALLQLVRDLASRRNVTRTGGAELRWK</sequence>
<dbReference type="AlphaFoldDB" id="A0A1H2WJH0"/>
<name>A0A1H2WJH0_9BACI</name>
<dbReference type="GO" id="GO:0006289">
    <property type="term" value="P:nucleotide-excision repair"/>
    <property type="evidence" value="ECO:0007669"/>
    <property type="project" value="InterPro"/>
</dbReference>
<dbReference type="SUPFAM" id="SSF51658">
    <property type="entry name" value="Xylose isomerase-like"/>
    <property type="match status" value="1"/>
</dbReference>
<keyword evidence="5 8" id="KW-0378">Hydrolase</keyword>
<evidence type="ECO:0000256" key="6">
    <source>
        <dbReference type="ARBA" id="ARBA00023204"/>
    </source>
</evidence>
<dbReference type="STRING" id="1122204.SAMN05421781_2469"/>
<dbReference type="GO" id="GO:0016787">
    <property type="term" value="F:hydrolase activity"/>
    <property type="evidence" value="ECO:0007669"/>
    <property type="project" value="UniProtKB-KW"/>
</dbReference>
<dbReference type="Proteomes" id="UP000199488">
    <property type="component" value="Unassembled WGS sequence"/>
</dbReference>
<evidence type="ECO:0000256" key="4">
    <source>
        <dbReference type="ARBA" id="ARBA00022769"/>
    </source>
</evidence>
<accession>A0A1H2WJH0</accession>
<protein>
    <recommendedName>
        <fullName evidence="8">UV DNA damage endonuclease</fullName>
        <shortName evidence="8">UV-endonuclease</shortName>
        <shortName evidence="8">UVED</shortName>
        <ecNumber evidence="8">3.-.-.-</ecNumber>
    </recommendedName>
</protein>
<evidence type="ECO:0000256" key="5">
    <source>
        <dbReference type="ARBA" id="ARBA00022801"/>
    </source>
</evidence>
<evidence type="ECO:0000313" key="10">
    <source>
        <dbReference type="Proteomes" id="UP000199488"/>
    </source>
</evidence>
<evidence type="ECO:0000313" key="9">
    <source>
        <dbReference type="EMBL" id="SDW80803.1"/>
    </source>
</evidence>
<dbReference type="EC" id="3.-.-.-" evidence="8"/>
<evidence type="ECO:0000256" key="2">
    <source>
        <dbReference type="ARBA" id="ARBA00022759"/>
    </source>
</evidence>
<keyword evidence="3 8" id="KW-0227">DNA damage</keyword>